<dbReference type="AlphaFoldDB" id="A0A9P6TAK2"/>
<dbReference type="GO" id="GO:0046983">
    <property type="term" value="F:protein dimerization activity"/>
    <property type="evidence" value="ECO:0007669"/>
    <property type="project" value="InterPro"/>
</dbReference>
<feature type="domain" description="HAT C-terminal dimerisation" evidence="1">
    <location>
        <begin position="129"/>
        <end position="183"/>
    </location>
</feature>
<organism evidence="2 3">
    <name type="scientific">Cronartium quercuum f. sp. fusiforme G11</name>
    <dbReference type="NCBI Taxonomy" id="708437"/>
    <lineage>
        <taxon>Eukaryota</taxon>
        <taxon>Fungi</taxon>
        <taxon>Dikarya</taxon>
        <taxon>Basidiomycota</taxon>
        <taxon>Pucciniomycotina</taxon>
        <taxon>Pucciniomycetes</taxon>
        <taxon>Pucciniales</taxon>
        <taxon>Coleosporiaceae</taxon>
        <taxon>Cronartium</taxon>
    </lineage>
</organism>
<accession>A0A9P6TAK2</accession>
<evidence type="ECO:0000259" key="1">
    <source>
        <dbReference type="Pfam" id="PF05699"/>
    </source>
</evidence>
<proteinExistence type="predicted"/>
<dbReference type="Proteomes" id="UP000886653">
    <property type="component" value="Unassembled WGS sequence"/>
</dbReference>
<reference evidence="2" key="1">
    <citation type="submission" date="2013-11" db="EMBL/GenBank/DDBJ databases">
        <title>Genome sequence of the fusiform rust pathogen reveals effectors for host alternation and coevolution with pine.</title>
        <authorList>
            <consortium name="DOE Joint Genome Institute"/>
            <person name="Smith K."/>
            <person name="Pendleton A."/>
            <person name="Kubisiak T."/>
            <person name="Anderson C."/>
            <person name="Salamov A."/>
            <person name="Aerts A."/>
            <person name="Riley R."/>
            <person name="Clum A."/>
            <person name="Lindquist E."/>
            <person name="Ence D."/>
            <person name="Campbell M."/>
            <person name="Kronenberg Z."/>
            <person name="Feau N."/>
            <person name="Dhillon B."/>
            <person name="Hamelin R."/>
            <person name="Burleigh J."/>
            <person name="Smith J."/>
            <person name="Yandell M."/>
            <person name="Nelson C."/>
            <person name="Grigoriev I."/>
            <person name="Davis J."/>
        </authorList>
    </citation>
    <scope>NUCLEOTIDE SEQUENCE</scope>
    <source>
        <strain evidence="2">G11</strain>
    </source>
</reference>
<evidence type="ECO:0000313" key="3">
    <source>
        <dbReference type="Proteomes" id="UP000886653"/>
    </source>
</evidence>
<gene>
    <name evidence="2" type="ORF">CROQUDRAFT_94047</name>
</gene>
<protein>
    <recommendedName>
        <fullName evidence="1">HAT C-terminal dimerisation domain-containing protein</fullName>
    </recommendedName>
</protein>
<name>A0A9P6TAK2_9BASI</name>
<dbReference type="EMBL" id="MU167279">
    <property type="protein sequence ID" value="KAG0145312.1"/>
    <property type="molecule type" value="Genomic_DNA"/>
</dbReference>
<evidence type="ECO:0000313" key="2">
    <source>
        <dbReference type="EMBL" id="KAG0145312.1"/>
    </source>
</evidence>
<dbReference type="OrthoDB" id="2390069at2759"/>
<dbReference type="Pfam" id="PF05699">
    <property type="entry name" value="Dimer_Tnp_hAT"/>
    <property type="match status" value="1"/>
</dbReference>
<sequence>MTLASSEELQDYQSSGLALSEVQLEDIEGICGDFLEPSTLASTENKQQKTYEDDLDFQPRLTPVSRALNEPVLATQDLSDALDEVGIFEPTQEDPPSELSLTQSTGKKKVKEAKIQHDLVKRLLLTGCNTYPILGEIALELLAISASSACVERVFSISGGIATSARPRLSPQTISRLICVRNWTENKKVTLKLAYGPIEWTNRRLDWSTAFKVSTVSALYETRLILVSQTTPACMKESKVRLFGNTITRRSRIYNSGYVCGVAKCDSSHSCIPA</sequence>
<keyword evidence="3" id="KW-1185">Reference proteome</keyword>
<comment type="caution">
    <text evidence="2">The sequence shown here is derived from an EMBL/GenBank/DDBJ whole genome shotgun (WGS) entry which is preliminary data.</text>
</comment>
<dbReference type="SUPFAM" id="SSF53098">
    <property type="entry name" value="Ribonuclease H-like"/>
    <property type="match status" value="1"/>
</dbReference>
<dbReference type="InterPro" id="IPR012337">
    <property type="entry name" value="RNaseH-like_sf"/>
</dbReference>
<dbReference type="InterPro" id="IPR008906">
    <property type="entry name" value="HATC_C_dom"/>
</dbReference>